<accession>Q0KIJ3</accession>
<gene>
    <name evidence="1" type="ORF">STB1_57t00002</name>
</gene>
<evidence type="ECO:0008006" key="2">
    <source>
        <dbReference type="Google" id="ProtNLM"/>
    </source>
</evidence>
<protein>
    <recommendedName>
        <fullName evidence="2">Late blight resistance protein</fullName>
    </recommendedName>
</protein>
<dbReference type="AlphaFoldDB" id="Q0KIJ3"/>
<reference evidence="1" key="2">
    <citation type="submission" date="2006-08" db="EMBL/GenBank/DDBJ databases">
        <authorList>
            <person name="Childs K."/>
        </authorList>
    </citation>
    <scope>NUCLEOTIDE SEQUENCE</scope>
</reference>
<proteinExistence type="predicted"/>
<sequence length="349" mass="40569">MGINRRSKSRVTDQVDDEPIVTLHRLLALSLQAQASVILGYQELNRRSIRRFPYYPSPYPSRLVTQRLHAGTFGELKSHSAVLQVVLAITRTASLQLLQLFRSFFPGFPSFSTRSFKGEFLNLLDFPPFLPHPQLRWERKALFLFMVYPRKRVGSNDVKLVHTLTRWSQRGIMTKLAHSPQFAYDHLYHSLTLVNWTNGASSRFYQACISRQPHHTRRSTQSSNKTIPFFASMQQSSQEFNSTTGIITTRCYEFTHDLCNSIRLIGFAHACRSNKITIQVIASIILRWMLGQTPQYPNKTKLREQNNRVLRKARRLTTDSGVLNWINGMLDADLRYLHLHHNKMQTNWH</sequence>
<evidence type="ECO:0000313" key="1">
    <source>
        <dbReference type="EMBL" id="ABI34390.1"/>
    </source>
</evidence>
<organism evidence="1">
    <name type="scientific">Solanum tuberosum</name>
    <name type="common">Potato</name>
    <dbReference type="NCBI Taxonomy" id="4113"/>
    <lineage>
        <taxon>Eukaryota</taxon>
        <taxon>Viridiplantae</taxon>
        <taxon>Streptophyta</taxon>
        <taxon>Embryophyta</taxon>
        <taxon>Tracheophyta</taxon>
        <taxon>Spermatophyta</taxon>
        <taxon>Magnoliopsida</taxon>
        <taxon>eudicotyledons</taxon>
        <taxon>Gunneridae</taxon>
        <taxon>Pentapetalae</taxon>
        <taxon>asterids</taxon>
        <taxon>lamiids</taxon>
        <taxon>Solanales</taxon>
        <taxon>Solanaceae</taxon>
        <taxon>Solanoideae</taxon>
        <taxon>Solaneae</taxon>
        <taxon>Solanum</taxon>
    </lineage>
</organism>
<reference evidence="1" key="1">
    <citation type="submission" date="2004-10" db="EMBL/GenBank/DDBJ databases">
        <authorList>
            <person name="Buell R."/>
            <person name="Liu J."/>
            <person name="Childs K."/>
            <person name="Zaborsky J."/>
            <person name="Tallon L."/>
            <person name="Wirtz U."/>
            <person name="Wei F."/>
            <person name="Kuang H."/>
            <person name="Zhang P."/>
            <person name="Marano M."/>
            <person name="Baker B."/>
        </authorList>
    </citation>
    <scope>NUCLEOTIDE SEQUENCE</scope>
</reference>
<name>Q0KIJ3_SOLTU</name>
<dbReference type="EMBL" id="AC151957">
    <property type="protein sequence ID" value="ABI34390.1"/>
    <property type="molecule type" value="Genomic_DNA"/>
</dbReference>